<protein>
    <submittedName>
        <fullName evidence="1">Membrane bound O-acyl transferase, MBOAT</fullName>
    </submittedName>
</protein>
<dbReference type="AlphaFoldDB" id="A0A0P1AU35"/>
<dbReference type="OrthoDB" id="286734at2759"/>
<reference evidence="2" key="1">
    <citation type="submission" date="2014-09" db="EMBL/GenBank/DDBJ databases">
        <authorList>
            <person name="Sharma Rahul"/>
            <person name="Thines Marco"/>
        </authorList>
    </citation>
    <scope>NUCLEOTIDE SEQUENCE [LARGE SCALE GENOMIC DNA]</scope>
</reference>
<dbReference type="PANTHER" id="PTHR13906">
    <property type="entry name" value="PORCUPINE"/>
    <property type="match status" value="1"/>
</dbReference>
<dbReference type="EMBL" id="CCYD01001640">
    <property type="protein sequence ID" value="CEG45818.1"/>
    <property type="molecule type" value="Genomic_DNA"/>
</dbReference>
<evidence type="ECO:0000313" key="1">
    <source>
        <dbReference type="EMBL" id="CEG45818.1"/>
    </source>
</evidence>
<dbReference type="GeneID" id="36397145"/>
<dbReference type="PANTHER" id="PTHR13906:SF4">
    <property type="entry name" value="LYSOPHOSPHOLIPID ACYLTRANSFERASE 6"/>
    <property type="match status" value="1"/>
</dbReference>
<proteinExistence type="predicted"/>
<organism evidence="1 2">
    <name type="scientific">Plasmopara halstedii</name>
    <name type="common">Downy mildew of sunflower</name>
    <dbReference type="NCBI Taxonomy" id="4781"/>
    <lineage>
        <taxon>Eukaryota</taxon>
        <taxon>Sar</taxon>
        <taxon>Stramenopiles</taxon>
        <taxon>Oomycota</taxon>
        <taxon>Peronosporomycetes</taxon>
        <taxon>Peronosporales</taxon>
        <taxon>Peronosporaceae</taxon>
        <taxon>Plasmopara</taxon>
    </lineage>
</organism>
<dbReference type="GO" id="GO:0016020">
    <property type="term" value="C:membrane"/>
    <property type="evidence" value="ECO:0007669"/>
    <property type="project" value="TreeGrafter"/>
</dbReference>
<keyword evidence="2" id="KW-1185">Reference proteome</keyword>
<dbReference type="RefSeq" id="XP_024582187.1">
    <property type="nucleotide sequence ID" value="XM_024716605.1"/>
</dbReference>
<name>A0A0P1AU35_PLAHL</name>
<dbReference type="GO" id="GO:0016746">
    <property type="term" value="F:acyltransferase activity"/>
    <property type="evidence" value="ECO:0007669"/>
    <property type="project" value="TreeGrafter"/>
</dbReference>
<sequence>MASFFVSALWHGLSPGYYLFFLSGGIYIEVGKREIDFFILTINDVQTVLTCCLLFRPPSSPSIILSLH</sequence>
<dbReference type="GO" id="GO:0030258">
    <property type="term" value="P:lipid modification"/>
    <property type="evidence" value="ECO:0007669"/>
    <property type="project" value="TreeGrafter"/>
</dbReference>
<accession>A0A0P1AU35</accession>
<dbReference type="InterPro" id="IPR049941">
    <property type="entry name" value="LPLAT_7/PORCN-like"/>
</dbReference>
<keyword evidence="1" id="KW-0808">Transferase</keyword>
<dbReference type="Proteomes" id="UP000054928">
    <property type="component" value="Unassembled WGS sequence"/>
</dbReference>
<evidence type="ECO:0000313" key="2">
    <source>
        <dbReference type="Proteomes" id="UP000054928"/>
    </source>
</evidence>